<dbReference type="AlphaFoldDB" id="A0A239N4C5"/>
<dbReference type="OrthoDB" id="3694481at2"/>
<proteinExistence type="predicted"/>
<dbReference type="Proteomes" id="UP000198318">
    <property type="component" value="Unassembled WGS sequence"/>
</dbReference>
<organism evidence="2 3">
    <name type="scientific">Actinomadura meyerae</name>
    <dbReference type="NCBI Taxonomy" id="240840"/>
    <lineage>
        <taxon>Bacteria</taxon>
        <taxon>Bacillati</taxon>
        <taxon>Actinomycetota</taxon>
        <taxon>Actinomycetes</taxon>
        <taxon>Streptosporangiales</taxon>
        <taxon>Thermomonosporaceae</taxon>
        <taxon>Actinomadura</taxon>
    </lineage>
</organism>
<feature type="region of interest" description="Disordered" evidence="1">
    <location>
        <begin position="53"/>
        <end position="73"/>
    </location>
</feature>
<feature type="compositionally biased region" description="Low complexity" evidence="1">
    <location>
        <begin position="63"/>
        <end position="72"/>
    </location>
</feature>
<accession>A0A239N4C5</accession>
<evidence type="ECO:0000256" key="1">
    <source>
        <dbReference type="SAM" id="MobiDB-lite"/>
    </source>
</evidence>
<sequence length="99" mass="10734">MHRTHEMRMVRTQESGMEEWACPSCGRRILLRWPPDYTKSVLDDGDPRACHIAVTPDEPPAEAPGAATTTGGRWRRLRETGADALGAPVGPGVNPTGTV</sequence>
<keyword evidence="3" id="KW-1185">Reference proteome</keyword>
<feature type="region of interest" description="Disordered" evidence="1">
    <location>
        <begin position="80"/>
        <end position="99"/>
    </location>
</feature>
<protein>
    <submittedName>
        <fullName evidence="2">Uncharacterized protein</fullName>
    </submittedName>
</protein>
<dbReference type="RefSeq" id="WP_143228161.1">
    <property type="nucleotide sequence ID" value="NZ_FZOR01000035.1"/>
</dbReference>
<reference evidence="2 3" key="1">
    <citation type="submission" date="2017-06" db="EMBL/GenBank/DDBJ databases">
        <authorList>
            <person name="Kim H.J."/>
            <person name="Triplett B.A."/>
        </authorList>
    </citation>
    <scope>NUCLEOTIDE SEQUENCE [LARGE SCALE GENOMIC DNA]</scope>
    <source>
        <strain evidence="2 3">DSM 44715</strain>
    </source>
</reference>
<gene>
    <name evidence="2" type="ORF">SAMN05443665_103569</name>
</gene>
<name>A0A239N4C5_9ACTN</name>
<evidence type="ECO:0000313" key="2">
    <source>
        <dbReference type="EMBL" id="SNT49292.1"/>
    </source>
</evidence>
<dbReference type="EMBL" id="FZOR01000035">
    <property type="protein sequence ID" value="SNT49292.1"/>
    <property type="molecule type" value="Genomic_DNA"/>
</dbReference>
<evidence type="ECO:0000313" key="3">
    <source>
        <dbReference type="Proteomes" id="UP000198318"/>
    </source>
</evidence>